<dbReference type="Proteomes" id="UP000477782">
    <property type="component" value="Unassembled WGS sequence"/>
</dbReference>
<dbReference type="InterPro" id="IPR035940">
    <property type="entry name" value="CAP_sf"/>
</dbReference>
<organism evidence="4 5">
    <name type="scientific">Tabrizicola oligotrophica</name>
    <dbReference type="NCBI Taxonomy" id="2710650"/>
    <lineage>
        <taxon>Bacteria</taxon>
        <taxon>Pseudomonadati</taxon>
        <taxon>Pseudomonadota</taxon>
        <taxon>Alphaproteobacteria</taxon>
        <taxon>Rhodobacterales</taxon>
        <taxon>Paracoccaceae</taxon>
        <taxon>Tabrizicola</taxon>
    </lineage>
</organism>
<dbReference type="InterPro" id="IPR014044">
    <property type="entry name" value="CAP_dom"/>
</dbReference>
<evidence type="ECO:0000313" key="4">
    <source>
        <dbReference type="EMBL" id="NEY90572.1"/>
    </source>
</evidence>
<reference evidence="4 5" key="1">
    <citation type="submission" date="2020-02" db="EMBL/GenBank/DDBJ databases">
        <authorList>
            <person name="Chen W.-M."/>
        </authorList>
    </citation>
    <scope>NUCLEOTIDE SEQUENCE [LARGE SCALE GENOMIC DNA]</scope>
    <source>
        <strain evidence="4 5">KMS-5</strain>
    </source>
</reference>
<dbReference type="EMBL" id="JAAIVJ010000004">
    <property type="protein sequence ID" value="NEY90572.1"/>
    <property type="molecule type" value="Genomic_DNA"/>
</dbReference>
<accession>A0A6M0QVS4</accession>
<protein>
    <recommendedName>
        <fullName evidence="3">SCP domain-containing protein</fullName>
    </recommendedName>
</protein>
<dbReference type="PRINTS" id="PR00313">
    <property type="entry name" value="CABNDNGRPT"/>
</dbReference>
<dbReference type="InterPro" id="IPR011049">
    <property type="entry name" value="Serralysin-like_metalloprot_C"/>
</dbReference>
<evidence type="ECO:0000256" key="2">
    <source>
        <dbReference type="ARBA" id="ARBA00022525"/>
    </source>
</evidence>
<comment type="caution">
    <text evidence="4">The sequence shown here is derived from an EMBL/GenBank/DDBJ whole genome shotgun (WGS) entry which is preliminary data.</text>
</comment>
<dbReference type="Pfam" id="PF00188">
    <property type="entry name" value="CAP"/>
    <property type="match status" value="1"/>
</dbReference>
<sequence>MIELINRARLDPAAEAARLGIDLNEGLDGIRISTSSYQPLALNAHLTEAADSHSAWMLETETISHTGAEGSDTGDRILATGLDIEDSGTWSENISFRASSGTLDQTSAIIAQHRSLFDSALHRLNMFRAAASEVGIGQATGDFDGYDASLITQNFVSNKLTAFLTGVAYVDRDGDDFYSVGEGRGGIDLHVAGSSGVTASAGGYAIAVGATGFQTIRAETAAGTLNMKVNFKGENIKLDLIGNKAVAASGDLTLLSGLTSGKLLGTNNLYLTGNTVANTLEGNSGDNKVFGGGGSDRIAGEGGNDLLRGEDGEDRITGGAGQDSMWGGLGDDTIFGGDGADVLRGGVGFDIADYGQSTAGVDVSLARGTGFYGAAQGDQLYGIDGVVGSDFKDVLTGNDGRNLLVGGGGGDILIGLGGGDTLLGGDGDDRFESGQGGDVIRGGAGYDLVDYTDAAGGVIVYLDGRSATGGYAAGDQIQQVEGVIGSDFADRLYGDAADNWLEGGWGSDQMQGGGGADTFVFGFNSGHDTILDFDTGADLLKISSEQLGAGGLADILITEKHGDTVLTLADGSTITLLDVASAGDLSSYIQII</sequence>
<dbReference type="GO" id="GO:0005509">
    <property type="term" value="F:calcium ion binding"/>
    <property type="evidence" value="ECO:0007669"/>
    <property type="project" value="InterPro"/>
</dbReference>
<dbReference type="SUPFAM" id="SSF51120">
    <property type="entry name" value="beta-Roll"/>
    <property type="match status" value="3"/>
</dbReference>
<dbReference type="Gene3D" id="3.40.33.10">
    <property type="entry name" value="CAP"/>
    <property type="match status" value="1"/>
</dbReference>
<dbReference type="GO" id="GO:0005576">
    <property type="term" value="C:extracellular region"/>
    <property type="evidence" value="ECO:0007669"/>
    <property type="project" value="UniProtKB-SubCell"/>
</dbReference>
<dbReference type="RefSeq" id="WP_164625155.1">
    <property type="nucleotide sequence ID" value="NZ_JAAIVJ010000004.1"/>
</dbReference>
<dbReference type="PANTHER" id="PTHR38340">
    <property type="entry name" value="S-LAYER PROTEIN"/>
    <property type="match status" value="1"/>
</dbReference>
<dbReference type="InterPro" id="IPR050557">
    <property type="entry name" value="RTX_toxin/Mannuronan_C5-epim"/>
</dbReference>
<name>A0A6M0QVS4_9RHOB</name>
<dbReference type="PANTHER" id="PTHR38340:SF1">
    <property type="entry name" value="S-LAYER PROTEIN"/>
    <property type="match status" value="1"/>
</dbReference>
<dbReference type="Pfam" id="PF00353">
    <property type="entry name" value="HemolysinCabind"/>
    <property type="match status" value="4"/>
</dbReference>
<keyword evidence="2" id="KW-0964">Secreted</keyword>
<dbReference type="InterPro" id="IPR001343">
    <property type="entry name" value="Hemolysn_Ca-bd"/>
</dbReference>
<keyword evidence="5" id="KW-1185">Reference proteome</keyword>
<dbReference type="CDD" id="cd05379">
    <property type="entry name" value="CAP_bacterial"/>
    <property type="match status" value="1"/>
</dbReference>
<dbReference type="Gene3D" id="2.150.10.10">
    <property type="entry name" value="Serralysin-like metalloprotease, C-terminal"/>
    <property type="match status" value="3"/>
</dbReference>
<dbReference type="InterPro" id="IPR018511">
    <property type="entry name" value="Hemolysin-typ_Ca-bd_CS"/>
</dbReference>
<evidence type="ECO:0000259" key="3">
    <source>
        <dbReference type="Pfam" id="PF00188"/>
    </source>
</evidence>
<evidence type="ECO:0000256" key="1">
    <source>
        <dbReference type="ARBA" id="ARBA00004613"/>
    </source>
</evidence>
<dbReference type="AlphaFoldDB" id="A0A6M0QVS4"/>
<dbReference type="SUPFAM" id="SSF55797">
    <property type="entry name" value="PR-1-like"/>
    <property type="match status" value="1"/>
</dbReference>
<feature type="domain" description="SCP" evidence="3">
    <location>
        <begin position="3"/>
        <end position="154"/>
    </location>
</feature>
<evidence type="ECO:0000313" key="5">
    <source>
        <dbReference type="Proteomes" id="UP000477782"/>
    </source>
</evidence>
<dbReference type="PROSITE" id="PS00330">
    <property type="entry name" value="HEMOLYSIN_CALCIUM"/>
    <property type="match status" value="2"/>
</dbReference>
<gene>
    <name evidence="4" type="ORF">G4Z14_09705</name>
</gene>
<comment type="subcellular location">
    <subcellularLocation>
        <location evidence="1">Secreted</location>
    </subcellularLocation>
</comment>
<proteinExistence type="predicted"/>